<dbReference type="EMBL" id="MN739039">
    <property type="protein sequence ID" value="QHS85005.1"/>
    <property type="molecule type" value="Genomic_DNA"/>
</dbReference>
<proteinExistence type="predicted"/>
<reference evidence="1" key="1">
    <citation type="journal article" date="2020" name="Nature">
        <title>Giant virus diversity and host interactions through global metagenomics.</title>
        <authorList>
            <person name="Schulz F."/>
            <person name="Roux S."/>
            <person name="Paez-Espino D."/>
            <person name="Jungbluth S."/>
            <person name="Walsh D.A."/>
            <person name="Denef V.J."/>
            <person name="McMahon K.D."/>
            <person name="Konstantinidis K.T."/>
            <person name="Eloe-Fadrosh E.A."/>
            <person name="Kyrpides N.C."/>
            <person name="Woyke T."/>
        </authorList>
    </citation>
    <scope>NUCLEOTIDE SEQUENCE</scope>
    <source>
        <strain evidence="1">GVMAG-M-3300009182-67</strain>
    </source>
</reference>
<accession>A0A6C0AYE2</accession>
<organism evidence="1">
    <name type="scientific">viral metagenome</name>
    <dbReference type="NCBI Taxonomy" id="1070528"/>
    <lineage>
        <taxon>unclassified sequences</taxon>
        <taxon>metagenomes</taxon>
        <taxon>organismal metagenomes</taxon>
    </lineage>
</organism>
<protein>
    <recommendedName>
        <fullName evidence="2">Restriction endonuclease</fullName>
    </recommendedName>
</protein>
<evidence type="ECO:0000313" key="1">
    <source>
        <dbReference type="EMBL" id="QHS85005.1"/>
    </source>
</evidence>
<dbReference type="AlphaFoldDB" id="A0A6C0AYE2"/>
<sequence length="211" mass="23991">MVDALTEQLKNIKVFTVNDMFVECIENQKEKEKKQDIWKNSIFKDLPTLQSNNVGNVGEIFLRNICIKTGIPVEIDGTKTKEAGGGTGDGKIKDHSIEIKTAHQGSTAPSFQHELGELPWKAEYMVFIDISPECIYLTIFPNFTEEHYKSGDKCEPYFPTKSVTWRKQKGAFKFDTSVSINEANVEKLFTFKITSTTDFDDLKTYILSKIN</sequence>
<evidence type="ECO:0008006" key="2">
    <source>
        <dbReference type="Google" id="ProtNLM"/>
    </source>
</evidence>
<name>A0A6C0AYE2_9ZZZZ</name>